<evidence type="ECO:0000256" key="1">
    <source>
        <dbReference type="SAM" id="MobiDB-lite"/>
    </source>
</evidence>
<proteinExistence type="predicted"/>
<dbReference type="STRING" id="65357.A0A024GNY5"/>
<dbReference type="InterPro" id="IPR001660">
    <property type="entry name" value="SAM"/>
</dbReference>
<feature type="compositionally biased region" description="Polar residues" evidence="1">
    <location>
        <begin position="177"/>
        <end position="190"/>
    </location>
</feature>
<dbReference type="InterPro" id="IPR013761">
    <property type="entry name" value="SAM/pointed_sf"/>
</dbReference>
<evidence type="ECO:0000313" key="3">
    <source>
        <dbReference type="EMBL" id="CCI48607.1"/>
    </source>
</evidence>
<feature type="region of interest" description="Disordered" evidence="1">
    <location>
        <begin position="147"/>
        <end position="190"/>
    </location>
</feature>
<evidence type="ECO:0000313" key="4">
    <source>
        <dbReference type="Proteomes" id="UP000053237"/>
    </source>
</evidence>
<name>A0A024GNY5_9STRA</name>
<dbReference type="EMBL" id="CAIX01000238">
    <property type="protein sequence ID" value="CCI48607.1"/>
    <property type="molecule type" value="Genomic_DNA"/>
</dbReference>
<organism evidence="3 4">
    <name type="scientific">Albugo candida</name>
    <dbReference type="NCBI Taxonomy" id="65357"/>
    <lineage>
        <taxon>Eukaryota</taxon>
        <taxon>Sar</taxon>
        <taxon>Stramenopiles</taxon>
        <taxon>Oomycota</taxon>
        <taxon>Peronosporomycetes</taxon>
        <taxon>Albuginales</taxon>
        <taxon>Albuginaceae</taxon>
        <taxon>Albugo</taxon>
    </lineage>
</organism>
<dbReference type="Proteomes" id="UP000053237">
    <property type="component" value="Unassembled WGS sequence"/>
</dbReference>
<dbReference type="InParanoid" id="A0A024GNY5"/>
<keyword evidence="4" id="KW-1185">Reference proteome</keyword>
<dbReference type="OrthoDB" id="194358at2759"/>
<feature type="domain" description="SAM" evidence="2">
    <location>
        <begin position="84"/>
        <end position="132"/>
    </location>
</feature>
<accession>A0A024GNY5</accession>
<dbReference type="Pfam" id="PF00536">
    <property type="entry name" value="SAM_1"/>
    <property type="match status" value="1"/>
</dbReference>
<dbReference type="Gene3D" id="1.10.150.50">
    <property type="entry name" value="Transcription Factor, Ets-1"/>
    <property type="match status" value="1"/>
</dbReference>
<dbReference type="AlphaFoldDB" id="A0A024GNY5"/>
<evidence type="ECO:0000259" key="2">
    <source>
        <dbReference type="PROSITE" id="PS50105"/>
    </source>
</evidence>
<dbReference type="PROSITE" id="PS50105">
    <property type="entry name" value="SAM_DOMAIN"/>
    <property type="match status" value="1"/>
</dbReference>
<protein>
    <recommendedName>
        <fullName evidence="2">SAM domain-containing protein</fullName>
    </recommendedName>
</protein>
<reference evidence="3 4" key="1">
    <citation type="submission" date="2012-05" db="EMBL/GenBank/DDBJ databases">
        <title>Recombination and specialization in a pathogen metapopulation.</title>
        <authorList>
            <person name="Gardiner A."/>
            <person name="Kemen E."/>
            <person name="Schultz-Larsen T."/>
            <person name="MacLean D."/>
            <person name="Van Oosterhout C."/>
            <person name="Jones J.D.G."/>
        </authorList>
    </citation>
    <scope>NUCLEOTIDE SEQUENCE [LARGE SCALE GENOMIC DNA]</scope>
    <source>
        <strain evidence="3 4">Ac Nc2</strain>
    </source>
</reference>
<comment type="caution">
    <text evidence="3">The sequence shown here is derived from an EMBL/GenBank/DDBJ whole genome shotgun (WGS) entry which is preliminary data.</text>
</comment>
<dbReference type="SUPFAM" id="SSF47769">
    <property type="entry name" value="SAM/Pointed domain"/>
    <property type="match status" value="1"/>
</dbReference>
<sequence length="190" mass="21261">MHSSSFCSGIWTHGSDTSTSLNGFGFRYDERTFTHLNTFGNTMSPTQNGTLAHDIARRNGHFHASNLIISSMRQYECSALLHSWLASIGLIEYASNFESAGLNDPEYILEYGISDQALAFMNISKIGHSQKIKCLYRLREFLQQNNKINTSNDNDNDSESSDVESQNSFEDGEAIDTEQNVSESSSEILH</sequence>
<gene>
    <name evidence="3" type="ORF">BN9_097850</name>
</gene>